<evidence type="ECO:0000313" key="6">
    <source>
        <dbReference type="EMBL" id="OQR78112.1"/>
    </source>
</evidence>
<organism evidence="6 7">
    <name type="scientific">Tropilaelaps mercedesae</name>
    <dbReference type="NCBI Taxonomy" id="418985"/>
    <lineage>
        <taxon>Eukaryota</taxon>
        <taxon>Metazoa</taxon>
        <taxon>Ecdysozoa</taxon>
        <taxon>Arthropoda</taxon>
        <taxon>Chelicerata</taxon>
        <taxon>Arachnida</taxon>
        <taxon>Acari</taxon>
        <taxon>Parasitiformes</taxon>
        <taxon>Mesostigmata</taxon>
        <taxon>Gamasina</taxon>
        <taxon>Dermanyssoidea</taxon>
        <taxon>Laelapidae</taxon>
        <taxon>Tropilaelaps</taxon>
    </lineage>
</organism>
<dbReference type="FunFam" id="3.40.605.10:FF:000029">
    <property type="entry name" value="Aldehyde dehydrogenase, mitochondrial"/>
    <property type="match status" value="1"/>
</dbReference>
<dbReference type="OrthoDB" id="6509558at2759"/>
<evidence type="ECO:0000256" key="1">
    <source>
        <dbReference type="ARBA" id="ARBA00009986"/>
    </source>
</evidence>
<dbReference type="EMBL" id="MNPL01002630">
    <property type="protein sequence ID" value="OQR78112.1"/>
    <property type="molecule type" value="Genomic_DNA"/>
</dbReference>
<comment type="caution">
    <text evidence="6">The sequence shown here is derived from an EMBL/GenBank/DDBJ whole genome shotgun (WGS) entry which is preliminary data.</text>
</comment>
<evidence type="ECO:0000313" key="7">
    <source>
        <dbReference type="Proteomes" id="UP000192247"/>
    </source>
</evidence>
<dbReference type="Proteomes" id="UP000192247">
    <property type="component" value="Unassembled WGS sequence"/>
</dbReference>
<gene>
    <name evidence="6" type="ORF">BIW11_06623</name>
</gene>
<comment type="similarity">
    <text evidence="1">Belongs to the aldehyde dehydrogenase family.</text>
</comment>
<dbReference type="Pfam" id="PF00171">
    <property type="entry name" value="Aldedh"/>
    <property type="match status" value="1"/>
</dbReference>
<protein>
    <recommendedName>
        <fullName evidence="4">aldehyde dehydrogenase (NAD(+))</fullName>
        <ecNumber evidence="4">1.2.1.3</ecNumber>
    </recommendedName>
</protein>
<evidence type="ECO:0000259" key="5">
    <source>
        <dbReference type="Pfam" id="PF00171"/>
    </source>
</evidence>
<keyword evidence="3" id="KW-0520">NAD</keyword>
<dbReference type="AlphaFoldDB" id="A0A1V9XXF2"/>
<accession>A0A1V9XXF2</accession>
<dbReference type="Gene3D" id="3.40.605.10">
    <property type="entry name" value="Aldehyde Dehydrogenase, Chain A, domain 1"/>
    <property type="match status" value="1"/>
</dbReference>
<evidence type="ECO:0000256" key="2">
    <source>
        <dbReference type="ARBA" id="ARBA00023002"/>
    </source>
</evidence>
<feature type="domain" description="Aldehyde dehydrogenase" evidence="5">
    <location>
        <begin position="39"/>
        <end position="138"/>
    </location>
</feature>
<dbReference type="InterPro" id="IPR015590">
    <property type="entry name" value="Aldehyde_DH_dom"/>
</dbReference>
<dbReference type="GO" id="GO:0004029">
    <property type="term" value="F:aldehyde dehydrogenase (NAD+) activity"/>
    <property type="evidence" value="ECO:0007669"/>
    <property type="project" value="UniProtKB-EC"/>
</dbReference>
<reference evidence="6 7" key="1">
    <citation type="journal article" date="2017" name="Gigascience">
        <title>Draft genome of the honey bee ectoparasitic mite, Tropilaelaps mercedesae, is shaped by the parasitic life history.</title>
        <authorList>
            <person name="Dong X."/>
            <person name="Armstrong S.D."/>
            <person name="Xia D."/>
            <person name="Makepeace B.L."/>
            <person name="Darby A.C."/>
            <person name="Kadowaki T."/>
        </authorList>
    </citation>
    <scope>NUCLEOTIDE SEQUENCE [LARGE SCALE GENOMIC DNA]</scope>
    <source>
        <strain evidence="6">Wuxi-XJTLU</strain>
    </source>
</reference>
<dbReference type="PANTHER" id="PTHR11699">
    <property type="entry name" value="ALDEHYDE DEHYDROGENASE-RELATED"/>
    <property type="match status" value="1"/>
</dbReference>
<proteinExistence type="inferred from homology"/>
<dbReference type="InterPro" id="IPR016161">
    <property type="entry name" value="Ald_DH/histidinol_DH"/>
</dbReference>
<keyword evidence="2" id="KW-0560">Oxidoreductase</keyword>
<dbReference type="STRING" id="418985.A0A1V9XXF2"/>
<evidence type="ECO:0000256" key="4">
    <source>
        <dbReference type="ARBA" id="ARBA00024226"/>
    </source>
</evidence>
<evidence type="ECO:0000256" key="3">
    <source>
        <dbReference type="ARBA" id="ARBA00023027"/>
    </source>
</evidence>
<sequence length="140" mass="15882">MFRFARFAPFVRHHGAQAVVQPIRGPEVKYTQLFINNEWVDSASGKRFVTENPTTGEPIAEVSEGDAKDVDRAVKAARDAFRFGSEWRSMDASQRGQLLNKLADLMERDRIYLASLETLDNGKPFSDAFNIDLELVIRYA</sequence>
<keyword evidence="7" id="KW-1185">Reference proteome</keyword>
<dbReference type="InterPro" id="IPR016162">
    <property type="entry name" value="Ald_DH_N"/>
</dbReference>
<dbReference type="SUPFAM" id="SSF53720">
    <property type="entry name" value="ALDH-like"/>
    <property type="match status" value="1"/>
</dbReference>
<dbReference type="InParanoid" id="A0A1V9XXF2"/>
<dbReference type="EC" id="1.2.1.3" evidence="4"/>
<name>A0A1V9XXF2_9ACAR</name>